<feature type="transmembrane region" description="Helical" evidence="6">
    <location>
        <begin position="421"/>
        <end position="438"/>
    </location>
</feature>
<dbReference type="InterPro" id="IPR011701">
    <property type="entry name" value="MFS"/>
</dbReference>
<feature type="domain" description="Major facilitator superfamily (MFS) profile" evidence="7">
    <location>
        <begin position="20"/>
        <end position="445"/>
    </location>
</feature>
<dbReference type="InterPro" id="IPR036259">
    <property type="entry name" value="MFS_trans_sf"/>
</dbReference>
<dbReference type="InParanoid" id="C8XIN9"/>
<dbReference type="KEGG" id="nml:Namu_4215"/>
<name>C8XIN9_NAKMY</name>
<feature type="transmembrane region" description="Helical" evidence="6">
    <location>
        <begin position="86"/>
        <end position="108"/>
    </location>
</feature>
<keyword evidence="4 6" id="KW-1133">Transmembrane helix</keyword>
<dbReference type="RefSeq" id="WP_015749329.1">
    <property type="nucleotide sequence ID" value="NC_013235.1"/>
</dbReference>
<feature type="transmembrane region" description="Helical" evidence="6">
    <location>
        <begin position="389"/>
        <end position="409"/>
    </location>
</feature>
<dbReference type="PANTHER" id="PTHR23513">
    <property type="entry name" value="INTEGRAL MEMBRANE EFFLUX PROTEIN-RELATED"/>
    <property type="match status" value="1"/>
</dbReference>
<proteinExistence type="predicted"/>
<feature type="transmembrane region" description="Helical" evidence="6">
    <location>
        <begin position="261"/>
        <end position="283"/>
    </location>
</feature>
<dbReference type="STRING" id="479431.Namu_4215"/>
<evidence type="ECO:0000259" key="7">
    <source>
        <dbReference type="PROSITE" id="PS50850"/>
    </source>
</evidence>
<dbReference type="Pfam" id="PF07690">
    <property type="entry name" value="MFS_1"/>
    <property type="match status" value="1"/>
</dbReference>
<keyword evidence="3 6" id="KW-0812">Transmembrane</keyword>
<keyword evidence="9" id="KW-1185">Reference proteome</keyword>
<evidence type="ECO:0000256" key="1">
    <source>
        <dbReference type="ARBA" id="ARBA00004651"/>
    </source>
</evidence>
<protein>
    <submittedName>
        <fullName evidence="8">Major facilitator superfamily MFS_1</fullName>
    </submittedName>
</protein>
<dbReference type="OrthoDB" id="9815525at2"/>
<feature type="transmembrane region" description="Helical" evidence="6">
    <location>
        <begin position="199"/>
        <end position="224"/>
    </location>
</feature>
<dbReference type="GO" id="GO:0005886">
    <property type="term" value="C:plasma membrane"/>
    <property type="evidence" value="ECO:0007669"/>
    <property type="project" value="UniProtKB-SubCell"/>
</dbReference>
<organism evidence="8 9">
    <name type="scientific">Nakamurella multipartita (strain ATCC 700099 / DSM 44233 / CIP 104796 / JCM 9543 / NBRC 105858 / Y-104)</name>
    <name type="common">Microsphaera multipartita</name>
    <dbReference type="NCBI Taxonomy" id="479431"/>
    <lineage>
        <taxon>Bacteria</taxon>
        <taxon>Bacillati</taxon>
        <taxon>Actinomycetota</taxon>
        <taxon>Actinomycetes</taxon>
        <taxon>Nakamurellales</taxon>
        <taxon>Nakamurellaceae</taxon>
        <taxon>Nakamurella</taxon>
    </lineage>
</organism>
<feature type="transmembrane region" description="Helical" evidence="6">
    <location>
        <begin position="325"/>
        <end position="343"/>
    </location>
</feature>
<dbReference type="Gene3D" id="1.20.1250.20">
    <property type="entry name" value="MFS general substrate transporter like domains"/>
    <property type="match status" value="1"/>
</dbReference>
<comment type="subcellular location">
    <subcellularLocation>
        <location evidence="1">Cell membrane</location>
        <topology evidence="1">Multi-pass membrane protein</topology>
    </subcellularLocation>
</comment>
<dbReference type="eggNOG" id="COG2270">
    <property type="taxonomic scope" value="Bacteria"/>
</dbReference>
<dbReference type="GO" id="GO:0022857">
    <property type="term" value="F:transmembrane transporter activity"/>
    <property type="evidence" value="ECO:0007669"/>
    <property type="project" value="InterPro"/>
</dbReference>
<evidence type="ECO:0000313" key="8">
    <source>
        <dbReference type="EMBL" id="ACV80504.1"/>
    </source>
</evidence>
<feature type="transmembrane region" description="Helical" evidence="6">
    <location>
        <begin position="24"/>
        <end position="47"/>
    </location>
</feature>
<evidence type="ECO:0000256" key="3">
    <source>
        <dbReference type="ARBA" id="ARBA00022692"/>
    </source>
</evidence>
<evidence type="ECO:0000256" key="4">
    <source>
        <dbReference type="ARBA" id="ARBA00022989"/>
    </source>
</evidence>
<evidence type="ECO:0000313" key="9">
    <source>
        <dbReference type="Proteomes" id="UP000002218"/>
    </source>
</evidence>
<evidence type="ECO:0000256" key="5">
    <source>
        <dbReference type="ARBA" id="ARBA00023136"/>
    </source>
</evidence>
<dbReference type="InterPro" id="IPR020846">
    <property type="entry name" value="MFS_dom"/>
</dbReference>
<dbReference type="AlphaFoldDB" id="C8XIN9"/>
<reference evidence="8 9" key="2">
    <citation type="journal article" date="2010" name="Stand. Genomic Sci.">
        <title>Complete genome sequence of Nakamurella multipartita type strain (Y-104).</title>
        <authorList>
            <person name="Tice H."/>
            <person name="Mayilraj S."/>
            <person name="Sims D."/>
            <person name="Lapidus A."/>
            <person name="Nolan M."/>
            <person name="Lucas S."/>
            <person name="Glavina Del Rio T."/>
            <person name="Copeland A."/>
            <person name="Cheng J.F."/>
            <person name="Meincke L."/>
            <person name="Bruce D."/>
            <person name="Goodwin L."/>
            <person name="Pitluck S."/>
            <person name="Ivanova N."/>
            <person name="Mavromatis K."/>
            <person name="Ovchinnikova G."/>
            <person name="Pati A."/>
            <person name="Chen A."/>
            <person name="Palaniappan K."/>
            <person name="Land M."/>
            <person name="Hauser L."/>
            <person name="Chang Y.J."/>
            <person name="Jeffries C.D."/>
            <person name="Detter J.C."/>
            <person name="Brettin T."/>
            <person name="Rohde M."/>
            <person name="Goker M."/>
            <person name="Bristow J."/>
            <person name="Eisen J.A."/>
            <person name="Markowitz V."/>
            <person name="Hugenholtz P."/>
            <person name="Kyrpides N.C."/>
            <person name="Klenk H.P."/>
            <person name="Chen F."/>
        </authorList>
    </citation>
    <scope>NUCLEOTIDE SEQUENCE [LARGE SCALE GENOMIC DNA]</scope>
    <source>
        <strain evidence="9">ATCC 700099 / DSM 44233 / CIP 104796 / JCM 9543 / NBRC 105858 / Y-104</strain>
    </source>
</reference>
<feature type="transmembrane region" description="Helical" evidence="6">
    <location>
        <begin position="349"/>
        <end position="368"/>
    </location>
</feature>
<sequence length="467" mass="47635">MTVPPPGDAAAAPRVAGPGPFRRLLVATTSANLADGLMVVAVPWLASAITRDPVSIALVTAATRLPWLLFSLPVGAITDRFDRRRLVGLAATARAVLLLGFALLLVAVGAPAADPSAGADPAAGAGTGTVAGGDHSGVLLAGLVVLALLVGLAEVVGDNSAQTLIPSLVPEQRLTTANGRLWAAETVANQFVGPPLAGLLIAVGIALPFFVGAGGFAVAAAMVFTIAGSFRPPRSDGPPTRLSAEIAEGVRWLMGHRLLRSLAISLGVLNAASAMGAAVFVLFGQEVAGLDATGFGLLMTGSAVGAVLGGIAGPRLIRRWPPGTALAAAIVGMGAGDLLFGLLSQFAALWAVSLVTAVFIVVWNVITVSLRQSLIPDRLLGRVNSVYRFFGWGTIAIGTLLGGLVVWAFEPVVGREWAVRLPFLLCGLSYLLLLAWAWPRINNEQIARARAQAGEGGAAGADGPLAR</sequence>
<evidence type="ECO:0000256" key="2">
    <source>
        <dbReference type="ARBA" id="ARBA00022475"/>
    </source>
</evidence>
<gene>
    <name evidence="8" type="ordered locus">Namu_4215</name>
</gene>
<dbReference type="PROSITE" id="PS50850">
    <property type="entry name" value="MFS"/>
    <property type="match status" value="1"/>
</dbReference>
<evidence type="ECO:0000256" key="6">
    <source>
        <dbReference type="SAM" id="Phobius"/>
    </source>
</evidence>
<accession>C8XIN9</accession>
<feature type="transmembrane region" description="Helical" evidence="6">
    <location>
        <begin position="295"/>
        <end position="313"/>
    </location>
</feature>
<dbReference type="HOGENOM" id="CLU_034180_13_0_11"/>
<reference evidence="9" key="1">
    <citation type="submission" date="2009-09" db="EMBL/GenBank/DDBJ databases">
        <title>The complete genome of Nakamurella multipartita DSM 44233.</title>
        <authorList>
            <consortium name="US DOE Joint Genome Institute (JGI-PGF)"/>
            <person name="Lucas S."/>
            <person name="Copeland A."/>
            <person name="Lapidus A."/>
            <person name="Glavina del Rio T."/>
            <person name="Dalin E."/>
            <person name="Tice H."/>
            <person name="Bruce D."/>
            <person name="Goodwin L."/>
            <person name="Pitluck S."/>
            <person name="Kyrpides N."/>
            <person name="Mavromatis K."/>
            <person name="Ivanova N."/>
            <person name="Ovchinnikova G."/>
            <person name="Sims D."/>
            <person name="Meincke L."/>
            <person name="Brettin T."/>
            <person name="Detter J.C."/>
            <person name="Han C."/>
            <person name="Larimer F."/>
            <person name="Land M."/>
            <person name="Hauser L."/>
            <person name="Markowitz V."/>
            <person name="Cheng J.-F."/>
            <person name="Hugenholtz P."/>
            <person name="Woyke T."/>
            <person name="Wu D."/>
            <person name="Klenk H.-P."/>
            <person name="Eisen J.A."/>
        </authorList>
    </citation>
    <scope>NUCLEOTIDE SEQUENCE [LARGE SCALE GENOMIC DNA]</scope>
    <source>
        <strain evidence="9">ATCC 700099 / DSM 44233 / CIP 104796 / JCM 9543 / NBRC 105858 / Y-104</strain>
    </source>
</reference>
<feature type="transmembrane region" description="Helical" evidence="6">
    <location>
        <begin position="53"/>
        <end position="74"/>
    </location>
</feature>
<dbReference type="PANTHER" id="PTHR23513:SF6">
    <property type="entry name" value="MAJOR FACILITATOR SUPERFAMILY ASSOCIATED DOMAIN-CONTAINING PROTEIN"/>
    <property type="match status" value="1"/>
</dbReference>
<keyword evidence="5 6" id="KW-0472">Membrane</keyword>
<dbReference type="CDD" id="cd06173">
    <property type="entry name" value="MFS_MefA_like"/>
    <property type="match status" value="1"/>
</dbReference>
<dbReference type="Proteomes" id="UP000002218">
    <property type="component" value="Chromosome"/>
</dbReference>
<dbReference type="SUPFAM" id="SSF103473">
    <property type="entry name" value="MFS general substrate transporter"/>
    <property type="match status" value="1"/>
</dbReference>
<keyword evidence="2" id="KW-1003">Cell membrane</keyword>
<dbReference type="EMBL" id="CP001737">
    <property type="protein sequence ID" value="ACV80504.1"/>
    <property type="molecule type" value="Genomic_DNA"/>
</dbReference>